<name>A0ABQ5C711_9ASTR</name>
<organism evidence="7 8">
    <name type="scientific">Tanacetum coccineum</name>
    <dbReference type="NCBI Taxonomy" id="301880"/>
    <lineage>
        <taxon>Eukaryota</taxon>
        <taxon>Viridiplantae</taxon>
        <taxon>Streptophyta</taxon>
        <taxon>Embryophyta</taxon>
        <taxon>Tracheophyta</taxon>
        <taxon>Spermatophyta</taxon>
        <taxon>Magnoliopsida</taxon>
        <taxon>eudicotyledons</taxon>
        <taxon>Gunneridae</taxon>
        <taxon>Pentapetalae</taxon>
        <taxon>asterids</taxon>
        <taxon>campanulids</taxon>
        <taxon>Asterales</taxon>
        <taxon>Asteraceae</taxon>
        <taxon>Asteroideae</taxon>
        <taxon>Anthemideae</taxon>
        <taxon>Anthemidinae</taxon>
        <taxon>Tanacetum</taxon>
    </lineage>
</organism>
<evidence type="ECO:0000256" key="1">
    <source>
        <dbReference type="ARBA" id="ARBA00001968"/>
    </source>
</evidence>
<dbReference type="EMBL" id="BQNB010013999">
    <property type="protein sequence ID" value="GJT22796.1"/>
    <property type="molecule type" value="Genomic_DNA"/>
</dbReference>
<evidence type="ECO:0000313" key="7">
    <source>
        <dbReference type="EMBL" id="GJT22796.1"/>
    </source>
</evidence>
<proteinExistence type="predicted"/>
<evidence type="ECO:0000313" key="8">
    <source>
        <dbReference type="Proteomes" id="UP001151760"/>
    </source>
</evidence>
<comment type="caution">
    <text evidence="7">The sequence shown here is derived from an EMBL/GenBank/DDBJ whole genome shotgun (WGS) entry which is preliminary data.</text>
</comment>
<dbReference type="Pfam" id="PF13359">
    <property type="entry name" value="DDE_Tnp_4"/>
    <property type="match status" value="1"/>
</dbReference>
<accession>A0ABQ5C711</accession>
<reference evidence="7" key="2">
    <citation type="submission" date="2022-01" db="EMBL/GenBank/DDBJ databases">
        <authorList>
            <person name="Yamashiro T."/>
            <person name="Shiraishi A."/>
            <person name="Satake H."/>
            <person name="Nakayama K."/>
        </authorList>
    </citation>
    <scope>NUCLEOTIDE SEQUENCE</scope>
</reference>
<feature type="region of interest" description="Disordered" evidence="3">
    <location>
        <begin position="176"/>
        <end position="204"/>
    </location>
</feature>
<evidence type="ECO:0000259" key="6">
    <source>
        <dbReference type="Pfam" id="PF13976"/>
    </source>
</evidence>
<reference evidence="7" key="1">
    <citation type="journal article" date="2022" name="Int. J. Mol. Sci.">
        <title>Draft Genome of Tanacetum Coccineum: Genomic Comparison of Closely Related Tanacetum-Family Plants.</title>
        <authorList>
            <person name="Yamashiro T."/>
            <person name="Shiraishi A."/>
            <person name="Nakayama K."/>
            <person name="Satake H."/>
        </authorList>
    </citation>
    <scope>NUCLEOTIDE SEQUENCE</scope>
</reference>
<feature type="domain" description="Myb/SANT-like" evidence="4">
    <location>
        <begin position="230"/>
        <end position="328"/>
    </location>
</feature>
<keyword evidence="2" id="KW-0479">Metal-binding</keyword>
<comment type="cofactor">
    <cofactor evidence="1">
        <name>a divalent metal cation</name>
        <dbReference type="ChEBI" id="CHEBI:60240"/>
    </cofactor>
</comment>
<evidence type="ECO:0000256" key="2">
    <source>
        <dbReference type="ARBA" id="ARBA00022723"/>
    </source>
</evidence>
<dbReference type="Pfam" id="PF13976">
    <property type="entry name" value="gag_pre-integrs"/>
    <property type="match status" value="1"/>
</dbReference>
<protein>
    <submittedName>
        <fullName evidence="7">ALP1-like protein</fullName>
    </submittedName>
</protein>
<dbReference type="PANTHER" id="PTHR46250">
    <property type="entry name" value="MYB/SANT-LIKE DNA-BINDING DOMAIN PROTEIN-RELATED"/>
    <property type="match status" value="1"/>
</dbReference>
<feature type="domain" description="GAG-pre-integrase" evidence="6">
    <location>
        <begin position="672"/>
        <end position="713"/>
    </location>
</feature>
<keyword evidence="8" id="KW-1185">Reference proteome</keyword>
<dbReference type="Proteomes" id="UP001151760">
    <property type="component" value="Unassembled WGS sequence"/>
</dbReference>
<sequence length="714" mass="81210">MEMVQGALDGTYIKCLVPLEEKPRYRTRKGEIATNVLGVCSPDMQFIFVLPGWEGSAADGRVLRDALDRPNGLKVPRPCYYLVDAGYTNGEGFLAPFRGQRYHLNDWRDGHQPTTPKELYNMKHSSARNVIERCFGILKARWGILRDNSYYPIELKNRIIMACCLLHNFIRQEMPNDPFETENEQDQGTGDVGGEDEDNINSVGTSNEWTAFRNNLADNMTSQKRNYRGWTSVEDEKLVEALLTMKNTSGYKADNGFKPGYVTYLETLLKVSLPDSGLLAKPHIESRIKTMKDDWQVVYDMLNSTSGFGYDKEKNCVTNDSPGVWDSYIENHPKARKWRNKKLPHYEELCVIFGKDRAQGKRSRDAFEMEQEVNTEDCTYASIISSWKKSMMITLNTKNKLKIVTGEMIEPTVESEERALIYQLVNDIVNLKQENCSIEVYYHKLKGIWDEHDALKAPYLYECYSNLRGQILLLQPLPSVAKAYGMVRQEEKQREGILPKSLGSAAFSTQSYQQTRFNNPNRNANLNIQTDPKQEGKLKGYSIGHPLHGKYKHPVSRNVNVNDNRNPKVNFVHGNDTASTSNQKDPPTGKVSSYTIRKHKFIASVVSRFKTAWVTDSGATIHICIILSIMHDTLIYNPPIHVTLPNGQTVEVKICGKGLNKRITHGNIFEGLYIIYLDLVTPTPPTVLSTNSKDSTMLWHSRLGHPSTFILQQI</sequence>
<gene>
    <name evidence="7" type="ORF">Tco_0892733</name>
</gene>
<dbReference type="Pfam" id="PF12776">
    <property type="entry name" value="Myb_DNA-bind_3"/>
    <property type="match status" value="1"/>
</dbReference>
<evidence type="ECO:0000259" key="4">
    <source>
        <dbReference type="Pfam" id="PF12776"/>
    </source>
</evidence>
<dbReference type="InterPro" id="IPR025724">
    <property type="entry name" value="GAG-pre-integrase_dom"/>
</dbReference>
<dbReference type="PANTHER" id="PTHR46250:SF17">
    <property type="entry name" value="MYB_SANT-LIKE DOMAIN-CONTAINING PROTEIN"/>
    <property type="match status" value="1"/>
</dbReference>
<evidence type="ECO:0000259" key="5">
    <source>
        <dbReference type="Pfam" id="PF13359"/>
    </source>
</evidence>
<evidence type="ECO:0000256" key="3">
    <source>
        <dbReference type="SAM" id="MobiDB-lite"/>
    </source>
</evidence>
<dbReference type="InterPro" id="IPR024752">
    <property type="entry name" value="Myb/SANT-like_dom"/>
</dbReference>
<feature type="domain" description="DDE Tnp4" evidence="5">
    <location>
        <begin position="8"/>
        <end position="168"/>
    </location>
</feature>
<dbReference type="InterPro" id="IPR027806">
    <property type="entry name" value="HARBI1_dom"/>
</dbReference>